<keyword evidence="2" id="KW-1185">Reference proteome</keyword>
<dbReference type="OrthoDB" id="10336382at2759"/>
<protein>
    <submittedName>
        <fullName evidence="1">Unplaced genomic scaffold CY34scaffold_191, whole genome shotgun sequence</fullName>
    </submittedName>
</protein>
<dbReference type="AlphaFoldDB" id="A0A0D0B842"/>
<evidence type="ECO:0000313" key="1">
    <source>
        <dbReference type="EMBL" id="KIK39938.1"/>
    </source>
</evidence>
<sequence length="67" mass="7417">MHMNVSAKEFLGLRDGRDEYPLALKSAAPRTDDSRDVFGSEQKLGGGIPFSLGRDNLRKSSGKIFIY</sequence>
<dbReference type="EMBL" id="KN835322">
    <property type="protein sequence ID" value="KIK39938.1"/>
    <property type="molecule type" value="Genomic_DNA"/>
</dbReference>
<dbReference type="HOGENOM" id="CLU_2814120_0_0_1"/>
<reference evidence="1 2" key="1">
    <citation type="submission" date="2014-04" db="EMBL/GenBank/DDBJ databases">
        <authorList>
            <consortium name="DOE Joint Genome Institute"/>
            <person name="Kuo A."/>
            <person name="Ruytinx J."/>
            <person name="Rineau F."/>
            <person name="Colpaert J."/>
            <person name="Kohler A."/>
            <person name="Nagy L.G."/>
            <person name="Floudas D."/>
            <person name="Copeland A."/>
            <person name="Barry K.W."/>
            <person name="Cichocki N."/>
            <person name="Veneault-Fourrey C."/>
            <person name="LaButti K."/>
            <person name="Lindquist E.A."/>
            <person name="Lipzen A."/>
            <person name="Lundell T."/>
            <person name="Morin E."/>
            <person name="Murat C."/>
            <person name="Sun H."/>
            <person name="Tunlid A."/>
            <person name="Henrissat B."/>
            <person name="Grigoriev I.V."/>
            <person name="Hibbett D.S."/>
            <person name="Martin F."/>
            <person name="Nordberg H.P."/>
            <person name="Cantor M.N."/>
            <person name="Hua S.X."/>
        </authorList>
    </citation>
    <scope>NUCLEOTIDE SEQUENCE [LARGE SCALE GENOMIC DNA]</scope>
    <source>
        <strain evidence="1 2">UH-Slu-Lm8-n1</strain>
    </source>
</reference>
<name>A0A0D0B842_9AGAM</name>
<reference evidence="2" key="2">
    <citation type="submission" date="2015-01" db="EMBL/GenBank/DDBJ databases">
        <title>Evolutionary Origins and Diversification of the Mycorrhizal Mutualists.</title>
        <authorList>
            <consortium name="DOE Joint Genome Institute"/>
            <consortium name="Mycorrhizal Genomics Consortium"/>
            <person name="Kohler A."/>
            <person name="Kuo A."/>
            <person name="Nagy L.G."/>
            <person name="Floudas D."/>
            <person name="Copeland A."/>
            <person name="Barry K.W."/>
            <person name="Cichocki N."/>
            <person name="Veneault-Fourrey C."/>
            <person name="LaButti K."/>
            <person name="Lindquist E.A."/>
            <person name="Lipzen A."/>
            <person name="Lundell T."/>
            <person name="Morin E."/>
            <person name="Murat C."/>
            <person name="Riley R."/>
            <person name="Ohm R."/>
            <person name="Sun H."/>
            <person name="Tunlid A."/>
            <person name="Henrissat B."/>
            <person name="Grigoriev I.V."/>
            <person name="Hibbett D.S."/>
            <person name="Martin F."/>
        </authorList>
    </citation>
    <scope>NUCLEOTIDE SEQUENCE [LARGE SCALE GENOMIC DNA]</scope>
    <source>
        <strain evidence="2">UH-Slu-Lm8-n1</strain>
    </source>
</reference>
<proteinExistence type="predicted"/>
<dbReference type="Proteomes" id="UP000054485">
    <property type="component" value="Unassembled WGS sequence"/>
</dbReference>
<gene>
    <name evidence="1" type="ORF">CY34DRAFT_807711</name>
</gene>
<accession>A0A0D0B842</accession>
<dbReference type="InParanoid" id="A0A0D0B842"/>
<evidence type="ECO:0000313" key="2">
    <source>
        <dbReference type="Proteomes" id="UP000054485"/>
    </source>
</evidence>
<organism evidence="1 2">
    <name type="scientific">Suillus luteus UH-Slu-Lm8-n1</name>
    <dbReference type="NCBI Taxonomy" id="930992"/>
    <lineage>
        <taxon>Eukaryota</taxon>
        <taxon>Fungi</taxon>
        <taxon>Dikarya</taxon>
        <taxon>Basidiomycota</taxon>
        <taxon>Agaricomycotina</taxon>
        <taxon>Agaricomycetes</taxon>
        <taxon>Agaricomycetidae</taxon>
        <taxon>Boletales</taxon>
        <taxon>Suillineae</taxon>
        <taxon>Suillaceae</taxon>
        <taxon>Suillus</taxon>
    </lineage>
</organism>